<dbReference type="InterPro" id="IPR029016">
    <property type="entry name" value="GAF-like_dom_sf"/>
</dbReference>
<feature type="domain" description="PAS" evidence="1">
    <location>
        <begin position="299"/>
        <end position="369"/>
    </location>
</feature>
<feature type="domain" description="HD-GYP" evidence="3">
    <location>
        <begin position="722"/>
        <end position="918"/>
    </location>
</feature>
<dbReference type="SMART" id="SM00065">
    <property type="entry name" value="GAF"/>
    <property type="match status" value="2"/>
</dbReference>
<dbReference type="Pfam" id="PF13487">
    <property type="entry name" value="HD_5"/>
    <property type="match status" value="1"/>
</dbReference>
<dbReference type="SUPFAM" id="SSF55785">
    <property type="entry name" value="PYP-like sensor domain (PAS domain)"/>
    <property type="match status" value="3"/>
</dbReference>
<dbReference type="Gene3D" id="3.30.450.40">
    <property type="match status" value="2"/>
</dbReference>
<dbReference type="SMART" id="SM00471">
    <property type="entry name" value="HDc"/>
    <property type="match status" value="1"/>
</dbReference>
<evidence type="ECO:0000313" key="4">
    <source>
        <dbReference type="EMBL" id="MFC4638324.1"/>
    </source>
</evidence>
<dbReference type="Gene3D" id="1.10.3210.10">
    <property type="entry name" value="Hypothetical protein af1432"/>
    <property type="match status" value="1"/>
</dbReference>
<dbReference type="Pfam" id="PF13185">
    <property type="entry name" value="GAF_2"/>
    <property type="match status" value="1"/>
</dbReference>
<dbReference type="SUPFAM" id="SSF55781">
    <property type="entry name" value="GAF domain-like"/>
    <property type="match status" value="2"/>
</dbReference>
<dbReference type="InterPro" id="IPR003018">
    <property type="entry name" value="GAF"/>
</dbReference>
<dbReference type="PROSITE" id="PS50112">
    <property type="entry name" value="PAS"/>
    <property type="match status" value="2"/>
</dbReference>
<dbReference type="InterPro" id="IPR052020">
    <property type="entry name" value="Cyclic_di-GMP/3'3'-cGAMP_PDE"/>
</dbReference>
<evidence type="ECO:0000259" key="3">
    <source>
        <dbReference type="PROSITE" id="PS51832"/>
    </source>
</evidence>
<dbReference type="SUPFAM" id="SSF109604">
    <property type="entry name" value="HD-domain/PDEase-like"/>
    <property type="match status" value="1"/>
</dbReference>
<dbReference type="PROSITE" id="PS50113">
    <property type="entry name" value="PAC"/>
    <property type="match status" value="2"/>
</dbReference>
<dbReference type="Gene3D" id="3.30.450.20">
    <property type="entry name" value="PAS domain"/>
    <property type="match status" value="3"/>
</dbReference>
<dbReference type="InterPro" id="IPR003607">
    <property type="entry name" value="HD/PDEase_dom"/>
</dbReference>
<keyword evidence="5" id="KW-1185">Reference proteome</keyword>
<dbReference type="SMART" id="SM00091">
    <property type="entry name" value="PAS"/>
    <property type="match status" value="3"/>
</dbReference>
<sequence>MTHKLPHDAVRAALPNRPGFELLRRVAQEAPECTLLLAASGRIEYANPAARRMLGQVLEGQLAQMLLHPDDLAGLRARFWAATEATFLPEFRVRGSQGGWLAFTGQLTPLLDDPAVCASLLRLQRVEHPGDQYRPALAGLSRALGATYSAPEVVETVLKLGLQVMQAPAGSVALLSADGQEVELAGHTGYGDLADRWARFPVNLDTPITHAIRSAQALFLSDRAFRERYPELLSGHPQVYRSAAVLPLTVGDRVIGAVALSFDTDREFVPEEREFLQTVADLCAPALDRSRLYHELRREQAWYHTVTRNSSDIATVLDEQGVIRYESGSVERLLGYSPDELLGIPAFALIHPDDHAHTQFTLSTLQPDEPSAPTLFRFRHKDGRWVWLEGIAVDLRQEEHVRGILVNSRDVTASEEAQAARLETMRALELSERNFRHLALGSGDLVRQHDLNGRVEYSSPAAQDVLGCSSRDLLGTGPWHLAAPDDQPALAEAFSRRFLPGFEQERFEYRVHQGGEWVWVETIFKALRDPDSQTITGFISATRKIEQRKQAERQLRAQLDRYRHLLDFTASLERLHHADELAEEALNKCLSLTEYDYGYALTCAGGQMRLSTQAGTPPPLGDLHEMLGTHPLAPAVRQALARHEACFLEENDPLLDPPEARPRAHWRSLCLLPITPRGDLVTVLVFGTDEAMGTSAETRQLLGNVAARLSHALERQSHLEQLNTSREETLRALGLALEYRDYETKGHTDRVVALTEQLGRALGFTGADLDALRWGAFLHDTGKVAIPDAILLKPGKLTEEEWQVIKRHPTIGFEMLHHIPSLPPVTLEVVLHHQERWNGSGYPLGLSGAEIPLAARVFAVVDVYDALTSERPYKPAWTHEAATEQLRREAGMLLDDRVVTAFLALLEGGSARMDEAPDHG</sequence>
<dbReference type="InterPro" id="IPR000700">
    <property type="entry name" value="PAS-assoc_C"/>
</dbReference>
<dbReference type="InterPro" id="IPR035965">
    <property type="entry name" value="PAS-like_dom_sf"/>
</dbReference>
<comment type="caution">
    <text evidence="4">The sequence shown here is derived from an EMBL/GenBank/DDBJ whole genome shotgun (WGS) entry which is preliminary data.</text>
</comment>
<dbReference type="CDD" id="cd00077">
    <property type="entry name" value="HDc"/>
    <property type="match status" value="1"/>
</dbReference>
<dbReference type="InterPro" id="IPR001610">
    <property type="entry name" value="PAC"/>
</dbReference>
<evidence type="ECO:0000313" key="5">
    <source>
        <dbReference type="Proteomes" id="UP001595952"/>
    </source>
</evidence>
<dbReference type="Proteomes" id="UP001595952">
    <property type="component" value="Unassembled WGS sequence"/>
</dbReference>
<dbReference type="InterPro" id="IPR013655">
    <property type="entry name" value="PAS_fold_3"/>
</dbReference>
<dbReference type="PANTHER" id="PTHR45228:SF8">
    <property type="entry name" value="TWO-COMPONENT RESPONSE REGULATOR-RELATED"/>
    <property type="match status" value="1"/>
</dbReference>
<organism evidence="4 5">
    <name type="scientific">Deinococcus hohokamensis</name>
    <dbReference type="NCBI Taxonomy" id="309883"/>
    <lineage>
        <taxon>Bacteria</taxon>
        <taxon>Thermotogati</taxon>
        <taxon>Deinococcota</taxon>
        <taxon>Deinococci</taxon>
        <taxon>Deinococcales</taxon>
        <taxon>Deinococcaceae</taxon>
        <taxon>Deinococcus</taxon>
    </lineage>
</organism>
<protein>
    <submittedName>
        <fullName evidence="4">PAS domain S-box protein</fullName>
    </submittedName>
</protein>
<dbReference type="Pfam" id="PF13188">
    <property type="entry name" value="PAS_8"/>
    <property type="match status" value="1"/>
</dbReference>
<feature type="domain" description="PAS" evidence="1">
    <location>
        <begin position="431"/>
        <end position="496"/>
    </location>
</feature>
<evidence type="ECO:0000259" key="1">
    <source>
        <dbReference type="PROSITE" id="PS50112"/>
    </source>
</evidence>
<feature type="domain" description="PAC" evidence="2">
    <location>
        <begin position="503"/>
        <end position="557"/>
    </location>
</feature>
<proteinExistence type="predicted"/>
<dbReference type="Pfam" id="PF08447">
    <property type="entry name" value="PAS_3"/>
    <property type="match status" value="2"/>
</dbReference>
<reference evidence="5" key="1">
    <citation type="journal article" date="2019" name="Int. J. Syst. Evol. Microbiol.">
        <title>The Global Catalogue of Microorganisms (GCM) 10K type strain sequencing project: providing services to taxonomists for standard genome sequencing and annotation.</title>
        <authorList>
            <consortium name="The Broad Institute Genomics Platform"/>
            <consortium name="The Broad Institute Genome Sequencing Center for Infectious Disease"/>
            <person name="Wu L."/>
            <person name="Ma J."/>
        </authorList>
    </citation>
    <scope>NUCLEOTIDE SEQUENCE [LARGE SCALE GENOMIC DNA]</scope>
    <source>
        <strain evidence="5">CCUG 55995</strain>
    </source>
</reference>
<dbReference type="SMART" id="SM00086">
    <property type="entry name" value="PAC"/>
    <property type="match status" value="2"/>
</dbReference>
<accession>A0ABV9I7N5</accession>
<name>A0ABV9I7N5_9DEIO</name>
<dbReference type="PROSITE" id="PS51832">
    <property type="entry name" value="HD_GYP"/>
    <property type="match status" value="1"/>
</dbReference>
<dbReference type="InterPro" id="IPR037522">
    <property type="entry name" value="HD_GYP_dom"/>
</dbReference>
<gene>
    <name evidence="4" type="ORF">ACFO0D_08200</name>
</gene>
<dbReference type="CDD" id="cd00130">
    <property type="entry name" value="PAS"/>
    <property type="match status" value="3"/>
</dbReference>
<feature type="domain" description="PAC" evidence="2">
    <location>
        <begin position="372"/>
        <end position="423"/>
    </location>
</feature>
<evidence type="ECO:0000259" key="2">
    <source>
        <dbReference type="PROSITE" id="PS50113"/>
    </source>
</evidence>
<dbReference type="PANTHER" id="PTHR45228">
    <property type="entry name" value="CYCLIC DI-GMP PHOSPHODIESTERASE TM_0186-RELATED"/>
    <property type="match status" value="1"/>
</dbReference>
<dbReference type="RefSeq" id="WP_380061330.1">
    <property type="nucleotide sequence ID" value="NZ_JBHSEI010000005.1"/>
</dbReference>
<dbReference type="InterPro" id="IPR000014">
    <property type="entry name" value="PAS"/>
</dbReference>
<dbReference type="NCBIfam" id="TIGR00229">
    <property type="entry name" value="sensory_box"/>
    <property type="match status" value="2"/>
</dbReference>
<dbReference type="EMBL" id="JBHSEI010000005">
    <property type="protein sequence ID" value="MFC4638324.1"/>
    <property type="molecule type" value="Genomic_DNA"/>
</dbReference>